<organism evidence="3 4">
    <name type="scientific">Zoogloea oryzae</name>
    <dbReference type="NCBI Taxonomy" id="310767"/>
    <lineage>
        <taxon>Bacteria</taxon>
        <taxon>Pseudomonadati</taxon>
        <taxon>Pseudomonadota</taxon>
        <taxon>Betaproteobacteria</taxon>
        <taxon>Rhodocyclales</taxon>
        <taxon>Zoogloeaceae</taxon>
        <taxon>Zoogloea</taxon>
    </lineage>
</organism>
<keyword evidence="4" id="KW-1185">Reference proteome</keyword>
<comment type="similarity">
    <text evidence="1">Belongs to the short-chain dehydrogenases/reductases (SDR) family.</text>
</comment>
<dbReference type="SUPFAM" id="SSF51735">
    <property type="entry name" value="NAD(P)-binding Rossmann-fold domains"/>
    <property type="match status" value="1"/>
</dbReference>
<dbReference type="InterPro" id="IPR020904">
    <property type="entry name" value="Sc_DH/Rdtase_CS"/>
</dbReference>
<reference evidence="4" key="1">
    <citation type="journal article" date="2019" name="Int. J. Syst. Evol. Microbiol.">
        <title>The Global Catalogue of Microorganisms (GCM) 10K type strain sequencing project: providing services to taxonomists for standard genome sequencing and annotation.</title>
        <authorList>
            <consortium name="The Broad Institute Genomics Platform"/>
            <consortium name="The Broad Institute Genome Sequencing Center for Infectious Disease"/>
            <person name="Wu L."/>
            <person name="Ma J."/>
        </authorList>
    </citation>
    <scope>NUCLEOTIDE SEQUENCE [LARGE SCALE GENOMIC DNA]</scope>
    <source>
        <strain evidence="4">NBRC 102407</strain>
    </source>
</reference>
<dbReference type="Proteomes" id="UP001157167">
    <property type="component" value="Unassembled WGS sequence"/>
</dbReference>
<evidence type="ECO:0000313" key="4">
    <source>
        <dbReference type="Proteomes" id="UP001157167"/>
    </source>
</evidence>
<dbReference type="InterPro" id="IPR036291">
    <property type="entry name" value="NAD(P)-bd_dom_sf"/>
</dbReference>
<dbReference type="PRINTS" id="PR00081">
    <property type="entry name" value="GDHRDH"/>
</dbReference>
<name>A0ABQ6FA35_9RHOO</name>
<dbReference type="PANTHER" id="PTHR43639">
    <property type="entry name" value="OXIDOREDUCTASE, SHORT-CHAIN DEHYDROGENASE/REDUCTASE FAMILY (AFU_ORTHOLOGUE AFUA_5G02870)"/>
    <property type="match status" value="1"/>
</dbReference>
<proteinExistence type="inferred from homology"/>
<dbReference type="InterPro" id="IPR002347">
    <property type="entry name" value="SDR_fam"/>
</dbReference>
<dbReference type="Pfam" id="PF13561">
    <property type="entry name" value="adh_short_C2"/>
    <property type="match status" value="1"/>
</dbReference>
<dbReference type="PANTHER" id="PTHR43639:SF1">
    <property type="entry name" value="SHORT-CHAIN DEHYDROGENASE_REDUCTASE FAMILY PROTEIN"/>
    <property type="match status" value="1"/>
</dbReference>
<dbReference type="RefSeq" id="WP_284187748.1">
    <property type="nucleotide sequence ID" value="NZ_BSPX01000024.1"/>
</dbReference>
<keyword evidence="2" id="KW-0560">Oxidoreductase</keyword>
<accession>A0ABQ6FA35</accession>
<gene>
    <name evidence="3" type="primary">ptr1</name>
    <name evidence="3" type="ORF">GCM10007933_18940</name>
</gene>
<dbReference type="PRINTS" id="PR00080">
    <property type="entry name" value="SDRFAMILY"/>
</dbReference>
<dbReference type="NCBIfam" id="NF006598">
    <property type="entry name" value="PRK09135.1"/>
    <property type="match status" value="1"/>
</dbReference>
<evidence type="ECO:0000256" key="2">
    <source>
        <dbReference type="ARBA" id="ARBA00023002"/>
    </source>
</evidence>
<dbReference type="Gene3D" id="3.40.50.720">
    <property type="entry name" value="NAD(P)-binding Rossmann-like Domain"/>
    <property type="match status" value="1"/>
</dbReference>
<dbReference type="PROSITE" id="PS00061">
    <property type="entry name" value="ADH_SHORT"/>
    <property type="match status" value="1"/>
</dbReference>
<evidence type="ECO:0000256" key="1">
    <source>
        <dbReference type="ARBA" id="ARBA00006484"/>
    </source>
</evidence>
<sequence length="249" mass="26152">MNQPAAAPVALVTGAARRVGAEIARHLHAAGARVVLHCRQSRDEADALAAAFNASRPDSALVVQADLLDTGALTDLVDAVIAHYGRLDALVNNASSFFPTAMGEIDEAAWFDLIGSNLKAPLFLAQAANPWLQATGGAIVNIVDIHAERPLKGYPLYCAAKAGLLGLTRALALELAPRVRVNGVAPGAIEWPEDGQFPPAERDAVVAHTLLQRVGAPSDIARTVRFLLFDAPYVTGQIIPVDGGRSAHL</sequence>
<dbReference type="EMBL" id="BSPX01000024">
    <property type="protein sequence ID" value="GLT22435.1"/>
    <property type="molecule type" value="Genomic_DNA"/>
</dbReference>
<evidence type="ECO:0000313" key="3">
    <source>
        <dbReference type="EMBL" id="GLT22435.1"/>
    </source>
</evidence>
<protein>
    <submittedName>
        <fullName evidence="3">Pteridine reductase</fullName>
    </submittedName>
</protein>
<comment type="caution">
    <text evidence="3">The sequence shown here is derived from an EMBL/GenBank/DDBJ whole genome shotgun (WGS) entry which is preliminary data.</text>
</comment>